<proteinExistence type="predicted"/>
<dbReference type="Gene3D" id="3.40.50.1820">
    <property type="entry name" value="alpha/beta hydrolase"/>
    <property type="match status" value="1"/>
</dbReference>
<dbReference type="InterPro" id="IPR006311">
    <property type="entry name" value="TAT_signal"/>
</dbReference>
<dbReference type="PROSITE" id="PS51318">
    <property type="entry name" value="TAT"/>
    <property type="match status" value="1"/>
</dbReference>
<organism evidence="3 4">
    <name type="scientific">Stenotrophomonas maltophilia</name>
    <name type="common">Pseudomonas maltophilia</name>
    <name type="synonym">Xanthomonas maltophilia</name>
    <dbReference type="NCBI Taxonomy" id="40324"/>
    <lineage>
        <taxon>Bacteria</taxon>
        <taxon>Pseudomonadati</taxon>
        <taxon>Pseudomonadota</taxon>
        <taxon>Gammaproteobacteria</taxon>
        <taxon>Lysobacterales</taxon>
        <taxon>Lysobacteraceae</taxon>
        <taxon>Stenotrophomonas</taxon>
        <taxon>Stenotrophomonas maltophilia group</taxon>
    </lineage>
</organism>
<dbReference type="InterPro" id="IPR000073">
    <property type="entry name" value="AB_hydrolase_1"/>
</dbReference>
<dbReference type="InterPro" id="IPR050266">
    <property type="entry name" value="AB_hydrolase_sf"/>
</dbReference>
<protein>
    <submittedName>
        <fullName evidence="3">Alpha/beta fold hydrolase</fullName>
    </submittedName>
</protein>
<dbReference type="EMBL" id="RXLZ01000017">
    <property type="protein sequence ID" value="RTQ90120.1"/>
    <property type="molecule type" value="Genomic_DNA"/>
</dbReference>
<reference evidence="3 4" key="1">
    <citation type="submission" date="2018-12" db="EMBL/GenBank/DDBJ databases">
        <authorList>
            <person name="Kartti S."/>
            <person name="Manni A."/>
            <person name="Chemao El Fihri M.W."/>
            <person name="Laamarti M."/>
            <person name="Temsamani L."/>
            <person name="El Jamali J.E."/>
            <person name="Ouadghiri M."/>
            <person name="Ibrahimi A."/>
            <person name="Filati-Maltouf A."/>
        </authorList>
    </citation>
    <scope>NUCLEOTIDE SEQUENCE [LARGE SCALE GENOMIC DNA]</scope>
    <source>
        <strain evidence="3 4">MDMC339</strain>
    </source>
</reference>
<accession>A0A431UJX9</accession>
<dbReference type="GO" id="GO:0016020">
    <property type="term" value="C:membrane"/>
    <property type="evidence" value="ECO:0007669"/>
    <property type="project" value="TreeGrafter"/>
</dbReference>
<evidence type="ECO:0000259" key="2">
    <source>
        <dbReference type="Pfam" id="PF00561"/>
    </source>
</evidence>
<dbReference type="PANTHER" id="PTHR43798:SF27">
    <property type="entry name" value="HYDROLASE ALPHA_BETA HYDROLASE FOLD FAMILY"/>
    <property type="match status" value="1"/>
</dbReference>
<comment type="caution">
    <text evidence="3">The sequence shown here is derived from an EMBL/GenBank/DDBJ whole genome shotgun (WGS) entry which is preliminary data.</text>
</comment>
<dbReference type="GO" id="GO:0016787">
    <property type="term" value="F:hydrolase activity"/>
    <property type="evidence" value="ECO:0007669"/>
    <property type="project" value="UniProtKB-KW"/>
</dbReference>
<evidence type="ECO:0000313" key="4">
    <source>
        <dbReference type="Proteomes" id="UP000271705"/>
    </source>
</evidence>
<keyword evidence="3" id="KW-0378">Hydrolase</keyword>
<keyword evidence="1" id="KW-0732">Signal</keyword>
<dbReference type="InterPro" id="IPR029058">
    <property type="entry name" value="AB_hydrolase_fold"/>
</dbReference>
<evidence type="ECO:0000256" key="1">
    <source>
        <dbReference type="SAM" id="SignalP"/>
    </source>
</evidence>
<evidence type="ECO:0000313" key="3">
    <source>
        <dbReference type="EMBL" id="RTQ90120.1"/>
    </source>
</evidence>
<dbReference type="Proteomes" id="UP000271705">
    <property type="component" value="Unassembled WGS sequence"/>
</dbReference>
<dbReference type="PANTHER" id="PTHR43798">
    <property type="entry name" value="MONOACYLGLYCEROL LIPASE"/>
    <property type="match status" value="1"/>
</dbReference>
<dbReference type="AlphaFoldDB" id="A0A431UJX9"/>
<feature type="domain" description="AB hydrolase-1" evidence="2">
    <location>
        <begin position="97"/>
        <end position="454"/>
    </location>
</feature>
<dbReference type="Pfam" id="PF00561">
    <property type="entry name" value="Abhydrolase_1"/>
    <property type="match status" value="1"/>
</dbReference>
<name>A0A431UJX9_STEMA</name>
<sequence length="503" mass="53636">MSRNACTSSSSHPPRRSALIATAATFCLAFAAVMPVQATPTALAFEPYTLQTKAHGAIPAEIAVLDVPRRHSEPDGPRMRLKVVRLRATGSTGRSAPVVYLAGGPGGSGIDTARGPRWPVFDQVRREADVLLLDQRGAGLSEPPPECPHETRFDDGQPLQHDAALAALQATAAKCVAFWRQAGVDLGAYTTAESADDLDDLRRALGVPRISVWGMSYGTHLALATVRLHGKGLERVVLMGTEGPDDTLKLPLSSDALLQELAPLARKDGFDDLAGSAKRVLQALHEQPRQGRSRMHDGRQVTIGEFDAQILMANALGQRHTQQWLPLVLREAERGNYDPMADLVLIVRAQFAQYPAMGLAMDVASGQSPQRLARVEAQARESLFGNALNFPFPAIGNGLGLADLGESFRGPLRSDVPVLFISGTLDGRTPPANADALRPGFSNGRSLLVRNASHHHELWVGNPAIARSIVDFLAGRAVNDAVLDVPPPVFATSNSGLLGGGGR</sequence>
<dbReference type="SUPFAM" id="SSF53474">
    <property type="entry name" value="alpha/beta-Hydrolases"/>
    <property type="match status" value="1"/>
</dbReference>
<gene>
    <name evidence="3" type="ORF">EKL94_07660</name>
</gene>
<feature type="signal peptide" evidence="1">
    <location>
        <begin position="1"/>
        <end position="31"/>
    </location>
</feature>
<feature type="chain" id="PRO_5019206407" evidence="1">
    <location>
        <begin position="32"/>
        <end position="503"/>
    </location>
</feature>
<dbReference type="RefSeq" id="WP_126928628.1">
    <property type="nucleotide sequence ID" value="NZ_RXLZ01000017.1"/>
</dbReference>